<dbReference type="InterPro" id="IPR010982">
    <property type="entry name" value="Lambda_DNA-bd_dom_sf"/>
</dbReference>
<dbReference type="STRING" id="1462526.BN990_01802"/>
<dbReference type="CDD" id="cd00093">
    <property type="entry name" value="HTH_XRE"/>
    <property type="match status" value="1"/>
</dbReference>
<protein>
    <submittedName>
        <fullName evidence="3">Anaerobic benzoate catabolism transcriptional regulator</fullName>
    </submittedName>
</protein>
<dbReference type="PANTHER" id="PTHR46558">
    <property type="entry name" value="TRACRIPTIONAL REGULATORY PROTEIN-RELATED-RELATED"/>
    <property type="match status" value="1"/>
</dbReference>
<accession>A0A024QB89</accession>
<dbReference type="EMBL" id="CCDP010000001">
    <property type="protein sequence ID" value="CDQ39497.1"/>
    <property type="molecule type" value="Genomic_DNA"/>
</dbReference>
<evidence type="ECO:0000313" key="3">
    <source>
        <dbReference type="EMBL" id="CDQ39497.1"/>
    </source>
</evidence>
<reference evidence="3 4" key="1">
    <citation type="submission" date="2014-03" db="EMBL/GenBank/DDBJ databases">
        <authorList>
            <person name="Urmite Genomes U."/>
        </authorList>
    </citation>
    <scope>NUCLEOTIDE SEQUENCE [LARGE SCALE GENOMIC DNA]</scope>
    <source>
        <strain evidence="3 4">Vm-5</strain>
    </source>
</reference>
<sequence>MNGKKVKNLRTRRNHTQKSLAASIGVSRAYIDAIENNRKKPSIGLLEKLADELNCSVKYFF</sequence>
<proteinExistence type="predicted"/>
<dbReference type="Pfam" id="PF01381">
    <property type="entry name" value="HTH_3"/>
    <property type="match status" value="1"/>
</dbReference>
<reference evidence="4" key="2">
    <citation type="submission" date="2014-05" db="EMBL/GenBank/DDBJ databases">
        <title>Draft genome sequence of Virgibacillus massiliensis Vm-5.</title>
        <authorList>
            <person name="Khelaifia S."/>
            <person name="Croce O."/>
            <person name="Lagier J.C."/>
            <person name="Raoult D."/>
        </authorList>
    </citation>
    <scope>NUCLEOTIDE SEQUENCE [LARGE SCALE GENOMIC DNA]</scope>
    <source>
        <strain evidence="4">Vm-5</strain>
    </source>
</reference>
<dbReference type="Proteomes" id="UP000028875">
    <property type="component" value="Unassembled WGS sequence"/>
</dbReference>
<dbReference type="GO" id="GO:0003677">
    <property type="term" value="F:DNA binding"/>
    <property type="evidence" value="ECO:0007669"/>
    <property type="project" value="UniProtKB-KW"/>
</dbReference>
<dbReference type="eggNOG" id="COG1396">
    <property type="taxonomic scope" value="Bacteria"/>
</dbReference>
<dbReference type="RefSeq" id="WP_038243499.1">
    <property type="nucleotide sequence ID" value="NZ_BNER01000002.1"/>
</dbReference>
<dbReference type="SUPFAM" id="SSF47413">
    <property type="entry name" value="lambda repressor-like DNA-binding domains"/>
    <property type="match status" value="1"/>
</dbReference>
<comment type="caution">
    <text evidence="3">The sequence shown here is derived from an EMBL/GenBank/DDBJ whole genome shotgun (WGS) entry which is preliminary data.</text>
</comment>
<keyword evidence="4" id="KW-1185">Reference proteome</keyword>
<gene>
    <name evidence="3" type="ORF">BN990_01802</name>
</gene>
<dbReference type="PANTHER" id="PTHR46558:SF11">
    <property type="entry name" value="HTH-TYPE TRANSCRIPTIONAL REGULATOR XRE"/>
    <property type="match status" value="1"/>
</dbReference>
<dbReference type="OrthoDB" id="1863321at2"/>
<dbReference type="Gene3D" id="1.10.260.40">
    <property type="entry name" value="lambda repressor-like DNA-binding domains"/>
    <property type="match status" value="1"/>
</dbReference>
<evidence type="ECO:0000256" key="1">
    <source>
        <dbReference type="ARBA" id="ARBA00023125"/>
    </source>
</evidence>
<dbReference type="InterPro" id="IPR001387">
    <property type="entry name" value="Cro/C1-type_HTH"/>
</dbReference>
<organism evidence="3 4">
    <name type="scientific">Virgibacillus massiliensis</name>
    <dbReference type="NCBI Taxonomy" id="1462526"/>
    <lineage>
        <taxon>Bacteria</taxon>
        <taxon>Bacillati</taxon>
        <taxon>Bacillota</taxon>
        <taxon>Bacilli</taxon>
        <taxon>Bacillales</taxon>
        <taxon>Bacillaceae</taxon>
        <taxon>Virgibacillus</taxon>
    </lineage>
</organism>
<dbReference type="AlphaFoldDB" id="A0A024QB89"/>
<keyword evidence="1" id="KW-0238">DNA-binding</keyword>
<dbReference type="SMART" id="SM00530">
    <property type="entry name" value="HTH_XRE"/>
    <property type="match status" value="1"/>
</dbReference>
<name>A0A024QB89_9BACI</name>
<evidence type="ECO:0000313" key="4">
    <source>
        <dbReference type="Proteomes" id="UP000028875"/>
    </source>
</evidence>
<feature type="domain" description="HTH cro/C1-type" evidence="2">
    <location>
        <begin position="6"/>
        <end position="60"/>
    </location>
</feature>
<evidence type="ECO:0000259" key="2">
    <source>
        <dbReference type="PROSITE" id="PS50943"/>
    </source>
</evidence>
<dbReference type="PROSITE" id="PS50943">
    <property type="entry name" value="HTH_CROC1"/>
    <property type="match status" value="1"/>
</dbReference>